<evidence type="ECO:0000256" key="1">
    <source>
        <dbReference type="SAM" id="SignalP"/>
    </source>
</evidence>
<comment type="caution">
    <text evidence="2">The sequence shown here is derived from an EMBL/GenBank/DDBJ whole genome shotgun (WGS) entry which is preliminary data.</text>
</comment>
<organism evidence="2 3">
    <name type="scientific">Brachyspira hampsonii</name>
    <dbReference type="NCBI Taxonomy" id="1287055"/>
    <lineage>
        <taxon>Bacteria</taxon>
        <taxon>Pseudomonadati</taxon>
        <taxon>Spirochaetota</taxon>
        <taxon>Spirochaetia</taxon>
        <taxon>Brachyspirales</taxon>
        <taxon>Brachyspiraceae</taxon>
        <taxon>Brachyspira</taxon>
    </lineage>
</organism>
<dbReference type="AlphaFoldDB" id="A0A1E5NHU5"/>
<dbReference type="Proteomes" id="UP000095247">
    <property type="component" value="Unassembled WGS sequence"/>
</dbReference>
<proteinExistence type="predicted"/>
<evidence type="ECO:0008006" key="4">
    <source>
        <dbReference type="Google" id="ProtNLM"/>
    </source>
</evidence>
<feature type="chain" id="PRO_5009182369" description="Lipoprotein" evidence="1">
    <location>
        <begin position="20"/>
        <end position="178"/>
    </location>
</feature>
<accession>A0A1E5NHU5</accession>
<feature type="signal peptide" evidence="1">
    <location>
        <begin position="1"/>
        <end position="19"/>
    </location>
</feature>
<dbReference type="EMBL" id="MDCO01000001">
    <property type="protein sequence ID" value="OEJ15732.1"/>
    <property type="molecule type" value="Genomic_DNA"/>
</dbReference>
<dbReference type="RefSeq" id="WP_069725212.1">
    <property type="nucleotide sequence ID" value="NZ_MDCO01000001.1"/>
</dbReference>
<protein>
    <recommendedName>
        <fullName evidence="4">Lipoprotein</fullName>
    </recommendedName>
</protein>
<evidence type="ECO:0000313" key="2">
    <source>
        <dbReference type="EMBL" id="OEJ15732.1"/>
    </source>
</evidence>
<evidence type="ECO:0000313" key="3">
    <source>
        <dbReference type="Proteomes" id="UP000095247"/>
    </source>
</evidence>
<dbReference type="PROSITE" id="PS51257">
    <property type="entry name" value="PROKAR_LIPOPROTEIN"/>
    <property type="match status" value="1"/>
</dbReference>
<gene>
    <name evidence="2" type="ORF">BFL38_09705</name>
</gene>
<name>A0A1E5NHU5_9SPIR</name>
<reference evidence="2 3" key="1">
    <citation type="submission" date="2016-08" db="EMBL/GenBank/DDBJ databases">
        <title>Characterization and recognition of Brachyspira hampsonii sp. nov., a novel intestinal spirochete that is pathogenic to pigs.</title>
        <authorList>
            <person name="Mirajkar N."/>
            <person name="La T."/>
            <person name="Phillips N."/>
            <person name="Hampson D."/>
            <person name="Gebhart C."/>
        </authorList>
    </citation>
    <scope>NUCLEOTIDE SEQUENCE [LARGE SCALE GENOMIC DNA]</scope>
    <source>
        <strain evidence="2 3">P280/1</strain>
    </source>
</reference>
<sequence length="178" mass="19683">MLKKFFIVAGLITILVGCATMQSKDNNTLTKDNTTNEDKKEDTITREDTPKMKVTVYGADKEIQAVEINEKIYYVIGGKDVQNMTEADIKKSSLVAPLKVTEETINGTKGIVVTYYDVKIFLGKRTGTGTIVGIFEPQKNDWTTGNDIDRSLSIQIKLSRNIAGPIDIKRGSISLAFN</sequence>
<keyword evidence="1" id="KW-0732">Signal</keyword>